<accession>A0AAW9CWW3</accession>
<protein>
    <submittedName>
        <fullName evidence="1">Uncharacterized protein</fullName>
    </submittedName>
</protein>
<organism evidence="1 2">
    <name type="scientific">Burkholderia thailandensis</name>
    <dbReference type="NCBI Taxonomy" id="57975"/>
    <lineage>
        <taxon>Bacteria</taxon>
        <taxon>Pseudomonadati</taxon>
        <taxon>Pseudomonadota</taxon>
        <taxon>Betaproteobacteria</taxon>
        <taxon>Burkholderiales</taxon>
        <taxon>Burkholderiaceae</taxon>
        <taxon>Burkholderia</taxon>
        <taxon>pseudomallei group</taxon>
    </lineage>
</organism>
<dbReference type="EMBL" id="QXCT01000002">
    <property type="protein sequence ID" value="MDW9255125.1"/>
    <property type="molecule type" value="Genomic_DNA"/>
</dbReference>
<sequence>MARREPSIHKIDASHLIEIRKIIRRSSYLFDSSDRNRIVSKDASGVSTRRARTAL</sequence>
<evidence type="ECO:0000313" key="1">
    <source>
        <dbReference type="EMBL" id="MDW9255125.1"/>
    </source>
</evidence>
<gene>
    <name evidence="1" type="ORF">C7S16_3852</name>
</gene>
<dbReference type="Proteomes" id="UP001272137">
    <property type="component" value="Unassembled WGS sequence"/>
</dbReference>
<evidence type="ECO:0000313" key="2">
    <source>
        <dbReference type="Proteomes" id="UP001272137"/>
    </source>
</evidence>
<proteinExistence type="predicted"/>
<name>A0AAW9CWW3_BURTH</name>
<dbReference type="AlphaFoldDB" id="A0AAW9CWW3"/>
<reference evidence="1" key="1">
    <citation type="submission" date="2018-08" db="EMBL/GenBank/DDBJ databases">
        <title>Identification of Burkholderia cepacia strains that express a Burkholderia pseudomallei-like capsular polysaccharide.</title>
        <authorList>
            <person name="Burtnick M.N."/>
            <person name="Vongsouvath M."/>
            <person name="Newton P."/>
            <person name="Wuthiekanun V."/>
            <person name="Limmathurotsakul D."/>
            <person name="Brett P.J."/>
            <person name="Chantratita N."/>
            <person name="Dance D.A."/>
        </authorList>
    </citation>
    <scope>NUCLEOTIDE SEQUENCE</scope>
    <source>
        <strain evidence="1">SBXCC001</strain>
    </source>
</reference>
<comment type="caution">
    <text evidence="1">The sequence shown here is derived from an EMBL/GenBank/DDBJ whole genome shotgun (WGS) entry which is preliminary data.</text>
</comment>